<feature type="compositionally biased region" description="Polar residues" evidence="1">
    <location>
        <begin position="48"/>
        <end position="60"/>
    </location>
</feature>
<comment type="caution">
    <text evidence="2">The sequence shown here is derived from an EMBL/GenBank/DDBJ whole genome shotgun (WGS) entry which is preliminary data.</text>
</comment>
<reference evidence="2" key="1">
    <citation type="submission" date="2020-11" db="EMBL/GenBank/DDBJ databases">
        <authorList>
            <consortium name="DOE Joint Genome Institute"/>
            <person name="Ahrendt S."/>
            <person name="Riley R."/>
            <person name="Andreopoulos W."/>
            <person name="Labutti K."/>
            <person name="Pangilinan J."/>
            <person name="Ruiz-Duenas F.J."/>
            <person name="Barrasa J.M."/>
            <person name="Sanchez-Garcia M."/>
            <person name="Camarero S."/>
            <person name="Miyauchi S."/>
            <person name="Serrano A."/>
            <person name="Linde D."/>
            <person name="Babiker R."/>
            <person name="Drula E."/>
            <person name="Ayuso-Fernandez I."/>
            <person name="Pacheco R."/>
            <person name="Padilla G."/>
            <person name="Ferreira P."/>
            <person name="Barriuso J."/>
            <person name="Kellner H."/>
            <person name="Castanera R."/>
            <person name="Alfaro M."/>
            <person name="Ramirez L."/>
            <person name="Pisabarro A.G."/>
            <person name="Kuo A."/>
            <person name="Tritt A."/>
            <person name="Lipzen A."/>
            <person name="He G."/>
            <person name="Yan M."/>
            <person name="Ng V."/>
            <person name="Cullen D."/>
            <person name="Martin F."/>
            <person name="Rosso M.-N."/>
            <person name="Henrissat B."/>
            <person name="Hibbett D."/>
            <person name="Martinez A.T."/>
            <person name="Grigoriev I.V."/>
        </authorList>
    </citation>
    <scope>NUCLEOTIDE SEQUENCE</scope>
    <source>
        <strain evidence="2">AH 40177</strain>
    </source>
</reference>
<proteinExistence type="predicted"/>
<feature type="compositionally biased region" description="Polar residues" evidence="1">
    <location>
        <begin position="12"/>
        <end position="30"/>
    </location>
</feature>
<dbReference type="AlphaFoldDB" id="A0A9P5UFM7"/>
<dbReference type="Proteomes" id="UP000772434">
    <property type="component" value="Unassembled WGS sequence"/>
</dbReference>
<evidence type="ECO:0000313" key="2">
    <source>
        <dbReference type="EMBL" id="KAF9078465.1"/>
    </source>
</evidence>
<keyword evidence="3" id="KW-1185">Reference proteome</keyword>
<gene>
    <name evidence="2" type="ORF">BDP27DRAFT_1309620</name>
</gene>
<name>A0A9P5UFM7_9AGAR</name>
<evidence type="ECO:0000313" key="3">
    <source>
        <dbReference type="Proteomes" id="UP000772434"/>
    </source>
</evidence>
<evidence type="ECO:0000256" key="1">
    <source>
        <dbReference type="SAM" id="MobiDB-lite"/>
    </source>
</evidence>
<feature type="compositionally biased region" description="Basic residues" evidence="1">
    <location>
        <begin position="61"/>
        <end position="71"/>
    </location>
</feature>
<sequence length="71" mass="7933">MKDVITRHSPSHETSPPRQRIQVNSSQSFLFDTLMTDEDGPTEGVISHHNSTAGTGSSLRHATRRKRKDCT</sequence>
<organism evidence="2 3">
    <name type="scientific">Rhodocollybia butyracea</name>
    <dbReference type="NCBI Taxonomy" id="206335"/>
    <lineage>
        <taxon>Eukaryota</taxon>
        <taxon>Fungi</taxon>
        <taxon>Dikarya</taxon>
        <taxon>Basidiomycota</taxon>
        <taxon>Agaricomycotina</taxon>
        <taxon>Agaricomycetes</taxon>
        <taxon>Agaricomycetidae</taxon>
        <taxon>Agaricales</taxon>
        <taxon>Marasmiineae</taxon>
        <taxon>Omphalotaceae</taxon>
        <taxon>Rhodocollybia</taxon>
    </lineage>
</organism>
<protein>
    <submittedName>
        <fullName evidence="2">Uncharacterized protein</fullName>
    </submittedName>
</protein>
<dbReference type="EMBL" id="JADNRY010000001">
    <property type="protein sequence ID" value="KAF9078465.1"/>
    <property type="molecule type" value="Genomic_DNA"/>
</dbReference>
<feature type="region of interest" description="Disordered" evidence="1">
    <location>
        <begin position="1"/>
        <end position="71"/>
    </location>
</feature>
<accession>A0A9P5UFM7</accession>